<dbReference type="InterPro" id="IPR011992">
    <property type="entry name" value="EF-hand-dom_pair"/>
</dbReference>
<feature type="region of interest" description="Disordered" evidence="1">
    <location>
        <begin position="26"/>
        <end position="46"/>
    </location>
</feature>
<dbReference type="SUPFAM" id="SSF47473">
    <property type="entry name" value="EF-hand"/>
    <property type="match status" value="1"/>
</dbReference>
<dbReference type="Pfam" id="PF13202">
    <property type="entry name" value="EF-hand_5"/>
    <property type="match status" value="2"/>
</dbReference>
<reference evidence="4 5" key="1">
    <citation type="submission" date="2020-09" db="EMBL/GenBank/DDBJ databases">
        <title>Marinomonas sp. nov., isolated from the cysticercosis algae of Qingdao, China.</title>
        <authorList>
            <person name="Sun X."/>
        </authorList>
    </citation>
    <scope>NUCLEOTIDE SEQUENCE [LARGE SCALE GENOMIC DNA]</scope>
    <source>
        <strain evidence="4 5">SM2066</strain>
    </source>
</reference>
<sequence>MKTILSTVFLPVMTASILSLFSVSSLANGQPPKEPPSFDQMDSNGDEVLTKDELKGPLLDDFERFDIDGSGSLTKNELPEPPNH</sequence>
<gene>
    <name evidence="4" type="ORF">IF202_15660</name>
</gene>
<dbReference type="RefSeq" id="WP_191595860.1">
    <property type="nucleotide sequence ID" value="NZ_JACYFC010000006.1"/>
</dbReference>
<evidence type="ECO:0000313" key="5">
    <source>
        <dbReference type="Proteomes" id="UP000604161"/>
    </source>
</evidence>
<keyword evidence="5" id="KW-1185">Reference proteome</keyword>
<comment type="caution">
    <text evidence="4">The sequence shown here is derived from an EMBL/GenBank/DDBJ whole genome shotgun (WGS) entry which is preliminary data.</text>
</comment>
<evidence type="ECO:0000256" key="1">
    <source>
        <dbReference type="SAM" id="MobiDB-lite"/>
    </source>
</evidence>
<dbReference type="InterPro" id="IPR002048">
    <property type="entry name" value="EF_hand_dom"/>
</dbReference>
<accession>A0ABR8P2G2</accession>
<evidence type="ECO:0000256" key="2">
    <source>
        <dbReference type="SAM" id="SignalP"/>
    </source>
</evidence>
<dbReference type="EMBL" id="JACYFC010000006">
    <property type="protein sequence ID" value="MBD5772474.1"/>
    <property type="molecule type" value="Genomic_DNA"/>
</dbReference>
<feature type="domain" description="EF-hand" evidence="3">
    <location>
        <begin position="38"/>
        <end position="55"/>
    </location>
</feature>
<evidence type="ECO:0000259" key="3">
    <source>
        <dbReference type="Pfam" id="PF13202"/>
    </source>
</evidence>
<dbReference type="Proteomes" id="UP000604161">
    <property type="component" value="Unassembled WGS sequence"/>
</dbReference>
<name>A0ABR8P2G2_9GAMM</name>
<organism evidence="4 5">
    <name type="scientific">Marinomonas colpomeniae</name>
    <dbReference type="NCBI Taxonomy" id="2774408"/>
    <lineage>
        <taxon>Bacteria</taxon>
        <taxon>Pseudomonadati</taxon>
        <taxon>Pseudomonadota</taxon>
        <taxon>Gammaproteobacteria</taxon>
        <taxon>Oceanospirillales</taxon>
        <taxon>Oceanospirillaceae</taxon>
        <taxon>Marinomonas</taxon>
    </lineage>
</organism>
<protein>
    <recommendedName>
        <fullName evidence="3">EF-hand domain-containing protein</fullName>
    </recommendedName>
</protein>
<feature type="region of interest" description="Disordered" evidence="1">
    <location>
        <begin position="65"/>
        <end position="84"/>
    </location>
</feature>
<proteinExistence type="predicted"/>
<feature type="signal peptide" evidence="2">
    <location>
        <begin position="1"/>
        <end position="27"/>
    </location>
</feature>
<evidence type="ECO:0000313" key="4">
    <source>
        <dbReference type="EMBL" id="MBD5772474.1"/>
    </source>
</evidence>
<keyword evidence="2" id="KW-0732">Signal</keyword>
<dbReference type="Gene3D" id="1.10.238.10">
    <property type="entry name" value="EF-hand"/>
    <property type="match status" value="1"/>
</dbReference>
<feature type="domain" description="EF-hand" evidence="3">
    <location>
        <begin position="59"/>
        <end position="78"/>
    </location>
</feature>
<feature type="chain" id="PRO_5045243289" description="EF-hand domain-containing protein" evidence="2">
    <location>
        <begin position="28"/>
        <end position="84"/>
    </location>
</feature>